<dbReference type="RefSeq" id="XP_022515164.1">
    <property type="nucleotide sequence ID" value="XM_022652476.1"/>
</dbReference>
<dbReference type="InterPro" id="IPR057559">
    <property type="entry name" value="SAM_6"/>
</dbReference>
<feature type="domain" description="DUF7102" evidence="2">
    <location>
        <begin position="698"/>
        <end position="865"/>
    </location>
</feature>
<sequence length="963" mass="107675">MTAPSVHEYARFHGLAIDHTADDLLENISHIPLREADEDQLLPDPDFSVFANEFREAKLQLTRHEGAVLAESIRDNHSIVNWSNFLPERHRVQNLKFEEPLLTGDNKYDIWRFRREASRHVDTEHLFETCSLISSASGEDYEDEWNDIQSGRALREVEQELEDERWHTTKEALANLSVSLKDTLDEDSKATIFHSLVPAVKPRPRSLTPLLMPESPVSQNPSSPDLDFPLRSEECIDSDSLLLQLEREMKEKDQIPSEEVDGTRPSIAKEILMEVQNAAHLESEEDLHVEAVCASFDKDHQARKNLANLHLDVPITSSSSQSERSSNTAVTLPSPVERVQASRALVPPTMARSKPDIEIQPESIDTEVAVDRRELDSPQKVMLSTTTRSEEDELGAIEDDLDEELLKFAEKAEKEIDARLRGDKISIPEECLKLPVPLLEPFSVASPCSGQGTELLMHKLEDICLLPPNTRPSEHDEKLNWSPFPTRFTKLEIVDSIGDDSNICRLVCPPQGVVRSEQLLWKPPGLRVLDKNNDGDSEIEEDLDLHADMSKVVEPVVPLKRLNQEPDSRRKSPTKNSHTLQSNEVQNMVPHKTSRALGGFSASHALEAFLDLRGAKFKRVAPPKHPATDELADDPIQATPSEGGNHVILEGGQSSQPSEALAELSHSIIQVPSTPAQATHTRGNDDPNPLLELKWSRAILVETATLQKCPSLFSLLETKGGNQLNMIYREMSRSDRSTPSSVSPDIILNPRAALIFTNMQALNQKSLPGQGIQAGQGMVQSRILGLAHNYTELFILITMTGLENSLSPSQIDTMTTFAGFCADISRHHGLHVIPLWVWPRNGSRSIENTLSRLTWNLVCCHGFPDTDPSQTLRPNIDTVKLINEETLWERFLRMAGLNPMAAQVVLGGLRKAGLPQTTLDQNWGLRRFVQMHPNERMVMFADALGRKTVERVNAVIEKNWGSG</sequence>
<feature type="region of interest" description="Disordered" evidence="1">
    <location>
        <begin position="559"/>
        <end position="583"/>
    </location>
</feature>
<name>A0A177FIF0_9EURO</name>
<feature type="domain" description="SAM-like" evidence="3">
    <location>
        <begin position="883"/>
        <end position="956"/>
    </location>
</feature>
<feature type="compositionally biased region" description="Polar residues" evidence="1">
    <location>
        <begin position="574"/>
        <end position="583"/>
    </location>
</feature>
<dbReference type="EMBL" id="LVKK01000011">
    <property type="protein sequence ID" value="OAG43212.1"/>
    <property type="molecule type" value="Genomic_DNA"/>
</dbReference>
<comment type="caution">
    <text evidence="4">The sequence shown here is derived from an EMBL/GenBank/DDBJ whole genome shotgun (WGS) entry which is preliminary data.</text>
</comment>
<accession>A0A177FIF0</accession>
<protein>
    <submittedName>
        <fullName evidence="4">Uncharacterized protein</fullName>
    </submittedName>
</protein>
<dbReference type="OrthoDB" id="3647246at2759"/>
<dbReference type="InterPro" id="IPR055528">
    <property type="entry name" value="DUF7102"/>
</dbReference>
<evidence type="ECO:0000313" key="5">
    <source>
        <dbReference type="Proteomes" id="UP000077002"/>
    </source>
</evidence>
<proteinExistence type="predicted"/>
<dbReference type="Proteomes" id="UP000077002">
    <property type="component" value="Unassembled WGS sequence"/>
</dbReference>
<evidence type="ECO:0000259" key="3">
    <source>
        <dbReference type="Pfam" id="PF23395"/>
    </source>
</evidence>
<organism evidence="4 5">
    <name type="scientific">Fonsecaea monophora</name>
    <dbReference type="NCBI Taxonomy" id="254056"/>
    <lineage>
        <taxon>Eukaryota</taxon>
        <taxon>Fungi</taxon>
        <taxon>Dikarya</taxon>
        <taxon>Ascomycota</taxon>
        <taxon>Pezizomycotina</taxon>
        <taxon>Eurotiomycetes</taxon>
        <taxon>Chaetothyriomycetidae</taxon>
        <taxon>Chaetothyriales</taxon>
        <taxon>Herpotrichiellaceae</taxon>
        <taxon>Fonsecaea</taxon>
    </lineage>
</organism>
<evidence type="ECO:0000259" key="2">
    <source>
        <dbReference type="Pfam" id="PF23394"/>
    </source>
</evidence>
<dbReference type="Pfam" id="PF23394">
    <property type="entry name" value="DUF7102"/>
    <property type="match status" value="1"/>
</dbReference>
<keyword evidence="5" id="KW-1185">Reference proteome</keyword>
<dbReference type="AlphaFoldDB" id="A0A177FIF0"/>
<evidence type="ECO:0000256" key="1">
    <source>
        <dbReference type="SAM" id="MobiDB-lite"/>
    </source>
</evidence>
<reference evidence="4 5" key="1">
    <citation type="submission" date="2016-03" db="EMBL/GenBank/DDBJ databases">
        <title>Draft genome sequence of the Fonsecaea monophora CBS 269.37.</title>
        <authorList>
            <person name="Bombassaro A."/>
            <person name="Vinicius W.A."/>
            <person name="De Hoog S."/>
            <person name="Sun J."/>
            <person name="Souza E.M."/>
            <person name="Raittz R.T."/>
            <person name="Costa F."/>
            <person name="Leao A.C."/>
            <person name="Tadra-Sfeir M.Z."/>
            <person name="Baura V."/>
            <person name="Balsanelli E."/>
            <person name="Pedrosa F.O."/>
            <person name="Moreno L.F."/>
            <person name="Steffens M.B."/>
            <person name="Xi L."/>
            <person name="Bocca A.L."/>
            <person name="Felipe M.S."/>
            <person name="Teixeira M."/>
            <person name="Telles Filho F.Q."/>
            <person name="Azevedo C.M."/>
            <person name="Gomes R."/>
            <person name="Vicente V.A."/>
        </authorList>
    </citation>
    <scope>NUCLEOTIDE SEQUENCE [LARGE SCALE GENOMIC DNA]</scope>
    <source>
        <strain evidence="4 5">CBS 269.37</strain>
    </source>
</reference>
<gene>
    <name evidence="4" type="ORF">AYO21_02498</name>
</gene>
<dbReference type="Pfam" id="PF23395">
    <property type="entry name" value="SAM_6"/>
    <property type="match status" value="1"/>
</dbReference>
<evidence type="ECO:0000313" key="4">
    <source>
        <dbReference type="EMBL" id="OAG43212.1"/>
    </source>
</evidence>
<dbReference type="GeneID" id="34597672"/>